<gene>
    <name evidence="3" type="ORF">G3I74_09025</name>
</gene>
<dbReference type="Gene3D" id="3.60.10.10">
    <property type="entry name" value="Endonuclease/exonuclease/phosphatase"/>
    <property type="match status" value="1"/>
</dbReference>
<reference evidence="3 4" key="1">
    <citation type="submission" date="2020-02" db="EMBL/GenBank/DDBJ databases">
        <authorList>
            <person name="Zhang X.-Y."/>
        </authorList>
    </citation>
    <scope>NUCLEOTIDE SEQUENCE [LARGE SCALE GENOMIC DNA]</scope>
    <source>
        <strain evidence="3 4">C33</strain>
    </source>
</reference>
<evidence type="ECO:0000259" key="2">
    <source>
        <dbReference type="Pfam" id="PF03372"/>
    </source>
</evidence>
<dbReference type="SUPFAM" id="SSF56219">
    <property type="entry name" value="DNase I-like"/>
    <property type="match status" value="1"/>
</dbReference>
<feature type="domain" description="Endonuclease/exonuclease/phosphatase" evidence="2">
    <location>
        <begin position="309"/>
        <end position="554"/>
    </location>
</feature>
<dbReference type="AlphaFoldDB" id="A0A845VF62"/>
<dbReference type="Proteomes" id="UP000484885">
    <property type="component" value="Unassembled WGS sequence"/>
</dbReference>
<dbReference type="PANTHER" id="PTHR42834:SF1">
    <property type="entry name" value="ENDONUCLEASE_EXONUCLEASE_PHOSPHATASE FAMILY PROTEIN (AFU_ORTHOLOGUE AFUA_3G09210)"/>
    <property type="match status" value="1"/>
</dbReference>
<dbReference type="RefSeq" id="WP_164211268.1">
    <property type="nucleotide sequence ID" value="NZ_JAAGSC010000041.1"/>
</dbReference>
<comment type="caution">
    <text evidence="3">The sequence shown here is derived from an EMBL/GenBank/DDBJ whole genome shotgun (WGS) entry which is preliminary data.</text>
</comment>
<dbReference type="PANTHER" id="PTHR42834">
    <property type="entry name" value="ENDONUCLEASE/EXONUCLEASE/PHOSPHATASE FAMILY PROTEIN (AFU_ORTHOLOGUE AFUA_3G09210)"/>
    <property type="match status" value="1"/>
</dbReference>
<dbReference type="EMBL" id="JAAGSC010000041">
    <property type="protein sequence ID" value="NDY95869.1"/>
    <property type="molecule type" value="Genomic_DNA"/>
</dbReference>
<feature type="signal peptide" evidence="1">
    <location>
        <begin position="1"/>
        <end position="19"/>
    </location>
</feature>
<protein>
    <submittedName>
        <fullName evidence="3">Nuclease</fullName>
    </submittedName>
</protein>
<name>A0A845VF62_9GAMM</name>
<dbReference type="GO" id="GO:0003824">
    <property type="term" value="F:catalytic activity"/>
    <property type="evidence" value="ECO:0007669"/>
    <property type="project" value="InterPro"/>
</dbReference>
<dbReference type="InterPro" id="IPR005135">
    <property type="entry name" value="Endo/exonuclease/phosphatase"/>
</dbReference>
<feature type="chain" id="PRO_5032503305" evidence="1">
    <location>
        <begin position="20"/>
        <end position="576"/>
    </location>
</feature>
<keyword evidence="4" id="KW-1185">Reference proteome</keyword>
<proteinExistence type="predicted"/>
<evidence type="ECO:0000313" key="4">
    <source>
        <dbReference type="Proteomes" id="UP000484885"/>
    </source>
</evidence>
<sequence>MRILSTLLIGFLLAASLSAQTLSIPEIHGDGHVPTVPNREITTQGIVTLVLEDRFWVQAPDIDRRAGLAVLTEGRPSVGRGDRVALRGRIEHYLPDNRPTDLPVTRMVQPNIEVIARDQPVPAAVLIGPDGVQIPASLAPAAFDAPLKPEDNAIDFWTALMGMRVSLQTNRVVGPTSRFQETWVVAGNNHRNLGRFGTVAAQPDDFNPDRILVQPNPLLLPTFPDPATVGDRFAAVTGVVDYRFGNFRVVAEHALRRLPEPQTAISSRLSGDSDHLLVASYNVENLNPVIEDFSAVRTPRDVDDAIGSGRMDELARHIAEILNAPDIIGLQEIQDGNGAEDSDLVSADRTLAALTTAITEAGGPSYAWLDLPPERNADGGQPGGNIRNVFLYNPARVELVTDSARRLGGPAFANSRKSLVAEFVFNGHRLVVINNHFASKGGSDPLFGQRQPPVEGDAEQRQAQARAVLDFAAGLNTDRRDRLVVLGDLNDHWFSEPLSILTGDKTVPLHNPVTDLPSRERFTYIFQGNAQAIDHILVSQALKPATELALIPINSLNPRQAADHDPLVVKLHLPES</sequence>
<keyword evidence="1" id="KW-0732">Signal</keyword>
<organism evidence="3 4">
    <name type="scientific">Wenzhouxiangella limi</name>
    <dbReference type="NCBI Taxonomy" id="2707351"/>
    <lineage>
        <taxon>Bacteria</taxon>
        <taxon>Pseudomonadati</taxon>
        <taxon>Pseudomonadota</taxon>
        <taxon>Gammaproteobacteria</taxon>
        <taxon>Chromatiales</taxon>
        <taxon>Wenzhouxiangellaceae</taxon>
        <taxon>Wenzhouxiangella</taxon>
    </lineage>
</organism>
<evidence type="ECO:0000313" key="3">
    <source>
        <dbReference type="EMBL" id="NDY95869.1"/>
    </source>
</evidence>
<dbReference type="Pfam" id="PF03372">
    <property type="entry name" value="Exo_endo_phos"/>
    <property type="match status" value="1"/>
</dbReference>
<accession>A0A845VF62</accession>
<dbReference type="InterPro" id="IPR036691">
    <property type="entry name" value="Endo/exonu/phosph_ase_sf"/>
</dbReference>
<evidence type="ECO:0000256" key="1">
    <source>
        <dbReference type="SAM" id="SignalP"/>
    </source>
</evidence>